<dbReference type="AlphaFoldDB" id="A0A812LC29"/>
<sequence>MAEQTNSGKLRIGKVLSIVTIALSIALAILAFILLRTEIAPPALGFTIIGLVGVLFLVGATALGIVTSFEGRSPSSSPVRPISKGETARNHEEERVWAVMSHGDLESGNPEFQKVALKPAGSRHIDLKTSASVVPVPKPDASAVSK</sequence>
<feature type="transmembrane region" description="Helical" evidence="2">
    <location>
        <begin position="12"/>
        <end position="34"/>
    </location>
</feature>
<evidence type="ECO:0000313" key="3">
    <source>
        <dbReference type="EMBL" id="CAE7242438.1"/>
    </source>
</evidence>
<feature type="transmembrane region" description="Helical" evidence="2">
    <location>
        <begin position="46"/>
        <end position="66"/>
    </location>
</feature>
<accession>A0A812LC29</accession>
<keyword evidence="4" id="KW-1185">Reference proteome</keyword>
<feature type="non-terminal residue" evidence="3">
    <location>
        <position position="146"/>
    </location>
</feature>
<evidence type="ECO:0000313" key="4">
    <source>
        <dbReference type="Proteomes" id="UP000604046"/>
    </source>
</evidence>
<evidence type="ECO:0000256" key="2">
    <source>
        <dbReference type="SAM" id="Phobius"/>
    </source>
</evidence>
<keyword evidence="2" id="KW-0812">Transmembrane</keyword>
<name>A0A812LC29_9DINO</name>
<dbReference type="Proteomes" id="UP000604046">
    <property type="component" value="Unassembled WGS sequence"/>
</dbReference>
<keyword evidence="2" id="KW-0472">Membrane</keyword>
<feature type="compositionally biased region" description="Low complexity" evidence="1">
    <location>
        <begin position="72"/>
        <end position="82"/>
    </location>
</feature>
<reference evidence="3" key="1">
    <citation type="submission" date="2021-02" db="EMBL/GenBank/DDBJ databases">
        <authorList>
            <person name="Dougan E. K."/>
            <person name="Rhodes N."/>
            <person name="Thang M."/>
            <person name="Chan C."/>
        </authorList>
    </citation>
    <scope>NUCLEOTIDE SEQUENCE</scope>
</reference>
<proteinExistence type="predicted"/>
<organism evidence="3 4">
    <name type="scientific">Symbiodinium natans</name>
    <dbReference type="NCBI Taxonomy" id="878477"/>
    <lineage>
        <taxon>Eukaryota</taxon>
        <taxon>Sar</taxon>
        <taxon>Alveolata</taxon>
        <taxon>Dinophyceae</taxon>
        <taxon>Suessiales</taxon>
        <taxon>Symbiodiniaceae</taxon>
        <taxon>Symbiodinium</taxon>
    </lineage>
</organism>
<protein>
    <submittedName>
        <fullName evidence="3">Uncharacterized protein</fullName>
    </submittedName>
</protein>
<comment type="caution">
    <text evidence="3">The sequence shown here is derived from an EMBL/GenBank/DDBJ whole genome shotgun (WGS) entry which is preliminary data.</text>
</comment>
<evidence type="ECO:0000256" key="1">
    <source>
        <dbReference type="SAM" id="MobiDB-lite"/>
    </source>
</evidence>
<gene>
    <name evidence="3" type="ORF">SNAT2548_LOCUS11127</name>
</gene>
<dbReference type="EMBL" id="CAJNDS010000975">
    <property type="protein sequence ID" value="CAE7242438.1"/>
    <property type="molecule type" value="Genomic_DNA"/>
</dbReference>
<keyword evidence="2" id="KW-1133">Transmembrane helix</keyword>
<feature type="region of interest" description="Disordered" evidence="1">
    <location>
        <begin position="71"/>
        <end position="91"/>
    </location>
</feature>